<sequence>MSVNTGSHSPNAGCRKRRTDSYQGESERSLSQRQSALNGMRIHVFMPSAPARCAIAVSTVTSTSMLCNADAVSVRSLNWSVRSRTLLFQGMAESSARRSPFWKLMRATSSRSASLLKSER</sequence>
<evidence type="ECO:0000256" key="1">
    <source>
        <dbReference type="SAM" id="MobiDB-lite"/>
    </source>
</evidence>
<accession>B9TEJ2</accession>
<organism evidence="2 3">
    <name type="scientific">Ricinus communis</name>
    <name type="common">Castor bean</name>
    <dbReference type="NCBI Taxonomy" id="3988"/>
    <lineage>
        <taxon>Eukaryota</taxon>
        <taxon>Viridiplantae</taxon>
        <taxon>Streptophyta</taxon>
        <taxon>Embryophyta</taxon>
        <taxon>Tracheophyta</taxon>
        <taxon>Spermatophyta</taxon>
        <taxon>Magnoliopsida</taxon>
        <taxon>eudicotyledons</taxon>
        <taxon>Gunneridae</taxon>
        <taxon>Pentapetalae</taxon>
        <taxon>rosids</taxon>
        <taxon>fabids</taxon>
        <taxon>Malpighiales</taxon>
        <taxon>Euphorbiaceae</taxon>
        <taxon>Acalyphoideae</taxon>
        <taxon>Acalypheae</taxon>
        <taxon>Ricinus</taxon>
    </lineage>
</organism>
<feature type="compositionally biased region" description="Polar residues" evidence="1">
    <location>
        <begin position="1"/>
        <end position="10"/>
    </location>
</feature>
<dbReference type="AlphaFoldDB" id="B9TEJ2"/>
<protein>
    <submittedName>
        <fullName evidence="2">Uncharacterized protein</fullName>
    </submittedName>
</protein>
<dbReference type="Proteomes" id="UP000008311">
    <property type="component" value="Unassembled WGS sequence"/>
</dbReference>
<evidence type="ECO:0000313" key="3">
    <source>
        <dbReference type="Proteomes" id="UP000008311"/>
    </source>
</evidence>
<evidence type="ECO:0000313" key="2">
    <source>
        <dbReference type="EMBL" id="EEF25724.1"/>
    </source>
</evidence>
<name>B9TEJ2_RICCO</name>
<proteinExistence type="predicted"/>
<dbReference type="EMBL" id="EQ979054">
    <property type="protein sequence ID" value="EEF25724.1"/>
    <property type="molecule type" value="Genomic_DNA"/>
</dbReference>
<feature type="region of interest" description="Disordered" evidence="1">
    <location>
        <begin position="1"/>
        <end position="33"/>
    </location>
</feature>
<dbReference type="InParanoid" id="B9TEJ2"/>
<reference evidence="3" key="1">
    <citation type="journal article" date="2010" name="Nat. Biotechnol.">
        <title>Draft genome sequence of the oilseed species Ricinus communis.</title>
        <authorList>
            <person name="Chan A.P."/>
            <person name="Crabtree J."/>
            <person name="Zhao Q."/>
            <person name="Lorenzi H."/>
            <person name="Orvis J."/>
            <person name="Puiu D."/>
            <person name="Melake-Berhan A."/>
            <person name="Jones K.M."/>
            <person name="Redman J."/>
            <person name="Chen G."/>
            <person name="Cahoon E.B."/>
            <person name="Gedil M."/>
            <person name="Stanke M."/>
            <person name="Haas B.J."/>
            <person name="Wortman J.R."/>
            <person name="Fraser-Liggett C.M."/>
            <person name="Ravel J."/>
            <person name="Rabinowicz P.D."/>
        </authorList>
    </citation>
    <scope>NUCLEOTIDE SEQUENCE [LARGE SCALE GENOMIC DNA]</scope>
    <source>
        <strain evidence="3">cv. Hale</strain>
    </source>
</reference>
<gene>
    <name evidence="2" type="ORF">RCOM_1917940</name>
</gene>
<keyword evidence="3" id="KW-1185">Reference proteome</keyword>